<dbReference type="SUPFAM" id="SSF161098">
    <property type="entry name" value="MetI-like"/>
    <property type="match status" value="1"/>
</dbReference>
<dbReference type="CDD" id="cd06261">
    <property type="entry name" value="TM_PBP2"/>
    <property type="match status" value="1"/>
</dbReference>
<name>A0ABU6MJJ1_9BACI</name>
<evidence type="ECO:0000256" key="1">
    <source>
        <dbReference type="ARBA" id="ARBA00004141"/>
    </source>
</evidence>
<evidence type="ECO:0000256" key="2">
    <source>
        <dbReference type="ARBA" id="ARBA00022448"/>
    </source>
</evidence>
<dbReference type="Pfam" id="PF00528">
    <property type="entry name" value="BPD_transp_1"/>
    <property type="match status" value="1"/>
</dbReference>
<dbReference type="Proteomes" id="UP001341444">
    <property type="component" value="Unassembled WGS sequence"/>
</dbReference>
<feature type="domain" description="ABC transmembrane type-1" evidence="7">
    <location>
        <begin position="97"/>
        <end position="289"/>
    </location>
</feature>
<dbReference type="Pfam" id="PF12911">
    <property type="entry name" value="OppC_N"/>
    <property type="match status" value="1"/>
</dbReference>
<feature type="transmembrane region" description="Helical" evidence="6">
    <location>
        <begin position="268"/>
        <end position="292"/>
    </location>
</feature>
<dbReference type="InterPro" id="IPR000515">
    <property type="entry name" value="MetI-like"/>
</dbReference>
<comment type="similarity">
    <text evidence="6">Belongs to the binding-protein-dependent transport system permease family.</text>
</comment>
<comment type="caution">
    <text evidence="8">The sequence shown here is derived from an EMBL/GenBank/DDBJ whole genome shotgun (WGS) entry which is preliminary data.</text>
</comment>
<feature type="transmembrane region" description="Helical" evidence="6">
    <location>
        <begin position="223"/>
        <end position="242"/>
    </location>
</feature>
<dbReference type="EMBL" id="JARMAB010000023">
    <property type="protein sequence ID" value="MED1204543.1"/>
    <property type="molecule type" value="Genomic_DNA"/>
</dbReference>
<dbReference type="InterPro" id="IPR035906">
    <property type="entry name" value="MetI-like_sf"/>
</dbReference>
<comment type="subcellular location">
    <subcellularLocation>
        <location evidence="6">Cell membrane</location>
        <topology evidence="6">Multi-pass membrane protein</topology>
    </subcellularLocation>
    <subcellularLocation>
        <location evidence="1">Membrane</location>
        <topology evidence="1">Multi-pass membrane protein</topology>
    </subcellularLocation>
</comment>
<keyword evidence="5 6" id="KW-0472">Membrane</keyword>
<evidence type="ECO:0000256" key="6">
    <source>
        <dbReference type="RuleBase" id="RU363032"/>
    </source>
</evidence>
<accession>A0ABU6MJJ1</accession>
<dbReference type="Gene3D" id="1.10.3720.10">
    <property type="entry name" value="MetI-like"/>
    <property type="match status" value="1"/>
</dbReference>
<evidence type="ECO:0000256" key="5">
    <source>
        <dbReference type="ARBA" id="ARBA00023136"/>
    </source>
</evidence>
<dbReference type="PANTHER" id="PTHR42729">
    <property type="entry name" value="OLIGO/DIPEPTIDE TRANSPORT, PERMEASE PROTEIN (DPPC-2)"/>
    <property type="match status" value="1"/>
</dbReference>
<evidence type="ECO:0000313" key="9">
    <source>
        <dbReference type="Proteomes" id="UP001341444"/>
    </source>
</evidence>
<dbReference type="PANTHER" id="PTHR42729:SF1">
    <property type="entry name" value="OLIGO_DIPEPTIDE TRANSPORT, PERMEASE PROTEIN (DPPC-2)"/>
    <property type="match status" value="1"/>
</dbReference>
<protein>
    <submittedName>
        <fullName evidence="8">ABC transporter permease</fullName>
    </submittedName>
</protein>
<keyword evidence="9" id="KW-1185">Reference proteome</keyword>
<evidence type="ECO:0000256" key="3">
    <source>
        <dbReference type="ARBA" id="ARBA00022692"/>
    </source>
</evidence>
<dbReference type="InterPro" id="IPR025966">
    <property type="entry name" value="OppC_N"/>
</dbReference>
<keyword evidence="2 6" id="KW-0813">Transport</keyword>
<keyword evidence="4 6" id="KW-1133">Transmembrane helix</keyword>
<evidence type="ECO:0000256" key="4">
    <source>
        <dbReference type="ARBA" id="ARBA00022989"/>
    </source>
</evidence>
<organism evidence="8 9">
    <name type="scientific">Heyndrickxia acidicola</name>
    <dbReference type="NCBI Taxonomy" id="209389"/>
    <lineage>
        <taxon>Bacteria</taxon>
        <taxon>Bacillati</taxon>
        <taxon>Bacillota</taxon>
        <taxon>Bacilli</taxon>
        <taxon>Bacillales</taxon>
        <taxon>Bacillaceae</taxon>
        <taxon>Heyndrickxia</taxon>
    </lineage>
</organism>
<reference evidence="8 9" key="1">
    <citation type="submission" date="2023-03" db="EMBL/GenBank/DDBJ databases">
        <title>Bacillus Genome Sequencing.</title>
        <authorList>
            <person name="Dunlap C."/>
        </authorList>
    </citation>
    <scope>NUCLEOTIDE SEQUENCE [LARGE SCALE GENOMIC DNA]</scope>
    <source>
        <strain evidence="8 9">B-23453</strain>
    </source>
</reference>
<sequence>MKAEVTPATSQLNIKTSKTNYFKWVSMPFKLFFSNGKSATGFIIFLIFLIMAIFAPVIAPYSPSAAVFDPNLPPAAGHWFGTTNTGQDIYSQFIYGARTTMIVGLGAGILSTIIGLIFGVVAGYKGGLTDAILSFFTNLFLVLPGLALLIVIGAYLKSSTPFINGLIIALTGWAWGARVFRSQTMTLAGRDFISAAKMSGKSSLGIMITEICPNMMSIIAGNIMFATLGAILAEAGLAYLGFEDINSTSWGTMLYWASSNAALLRGAWWWFVPPGIGIAMVGLSLVLMNFAIDQITNPRLKSQKRRKNLGRKAART</sequence>
<feature type="transmembrane region" description="Helical" evidence="6">
    <location>
        <begin position="162"/>
        <end position="180"/>
    </location>
</feature>
<evidence type="ECO:0000259" key="7">
    <source>
        <dbReference type="PROSITE" id="PS50928"/>
    </source>
</evidence>
<evidence type="ECO:0000313" key="8">
    <source>
        <dbReference type="EMBL" id="MED1204543.1"/>
    </source>
</evidence>
<dbReference type="PROSITE" id="PS50928">
    <property type="entry name" value="ABC_TM1"/>
    <property type="match status" value="1"/>
</dbReference>
<keyword evidence="3 6" id="KW-0812">Transmembrane</keyword>
<proteinExistence type="inferred from homology"/>
<feature type="transmembrane region" description="Helical" evidence="6">
    <location>
        <begin position="39"/>
        <end position="59"/>
    </location>
</feature>
<dbReference type="RefSeq" id="WP_066266560.1">
    <property type="nucleotide sequence ID" value="NZ_JARMAB010000023.1"/>
</dbReference>
<feature type="transmembrane region" description="Helical" evidence="6">
    <location>
        <begin position="101"/>
        <end position="124"/>
    </location>
</feature>
<feature type="transmembrane region" description="Helical" evidence="6">
    <location>
        <begin position="131"/>
        <end position="156"/>
    </location>
</feature>
<gene>
    <name evidence="8" type="ORF">P4T90_15955</name>
</gene>